<dbReference type="Gene3D" id="3.55.50.30">
    <property type="match status" value="1"/>
</dbReference>
<dbReference type="EMBL" id="BMGS01000001">
    <property type="protein sequence ID" value="GGG29357.1"/>
    <property type="molecule type" value="Genomic_DNA"/>
</dbReference>
<organism evidence="4 5">
    <name type="scientific">Hymenobacter glacieicola</name>
    <dbReference type="NCBI Taxonomy" id="1562124"/>
    <lineage>
        <taxon>Bacteria</taxon>
        <taxon>Pseudomonadati</taxon>
        <taxon>Bacteroidota</taxon>
        <taxon>Cytophagia</taxon>
        <taxon>Cytophagales</taxon>
        <taxon>Hymenobacteraceae</taxon>
        <taxon>Hymenobacter</taxon>
    </lineage>
</organism>
<dbReference type="RefSeq" id="WP_188556010.1">
    <property type="nucleotide sequence ID" value="NZ_BMGS01000001.1"/>
</dbReference>
<dbReference type="PANTHER" id="PTHR30273">
    <property type="entry name" value="PERIPLASMIC SIGNAL SENSOR AND SIGMA FACTOR ACTIVATOR FECR-RELATED"/>
    <property type="match status" value="1"/>
</dbReference>
<dbReference type="Proteomes" id="UP000601361">
    <property type="component" value="Unassembled WGS sequence"/>
</dbReference>
<evidence type="ECO:0000313" key="4">
    <source>
        <dbReference type="EMBL" id="GGG29357.1"/>
    </source>
</evidence>
<dbReference type="Pfam" id="PF16344">
    <property type="entry name" value="FecR_C"/>
    <property type="match status" value="1"/>
</dbReference>
<dbReference type="PANTHER" id="PTHR30273:SF2">
    <property type="entry name" value="PROTEIN FECR"/>
    <property type="match status" value="1"/>
</dbReference>
<comment type="caution">
    <text evidence="4">The sequence shown here is derived from an EMBL/GenBank/DDBJ whole genome shotgun (WGS) entry which is preliminary data.</text>
</comment>
<evidence type="ECO:0000259" key="2">
    <source>
        <dbReference type="Pfam" id="PF04773"/>
    </source>
</evidence>
<reference evidence="5" key="1">
    <citation type="journal article" date="2019" name="Int. J. Syst. Evol. Microbiol.">
        <title>The Global Catalogue of Microorganisms (GCM) 10K type strain sequencing project: providing services to taxonomists for standard genome sequencing and annotation.</title>
        <authorList>
            <consortium name="The Broad Institute Genomics Platform"/>
            <consortium name="The Broad Institute Genome Sequencing Center for Infectious Disease"/>
            <person name="Wu L."/>
            <person name="Ma J."/>
        </authorList>
    </citation>
    <scope>NUCLEOTIDE SEQUENCE [LARGE SCALE GENOMIC DNA]</scope>
    <source>
        <strain evidence="5">CGMCC 1.12990</strain>
    </source>
</reference>
<dbReference type="InterPro" id="IPR032508">
    <property type="entry name" value="FecR_C"/>
</dbReference>
<keyword evidence="1" id="KW-0472">Membrane</keyword>
<keyword evidence="5" id="KW-1185">Reference proteome</keyword>
<feature type="transmembrane region" description="Helical" evidence="1">
    <location>
        <begin position="80"/>
        <end position="102"/>
    </location>
</feature>
<dbReference type="Gene3D" id="2.60.120.1440">
    <property type="match status" value="1"/>
</dbReference>
<gene>
    <name evidence="4" type="ORF">GCM10011378_02540</name>
</gene>
<evidence type="ECO:0008006" key="6">
    <source>
        <dbReference type="Google" id="ProtNLM"/>
    </source>
</evidence>
<dbReference type="InterPro" id="IPR012373">
    <property type="entry name" value="Ferrdict_sens_TM"/>
</dbReference>
<evidence type="ECO:0000313" key="5">
    <source>
        <dbReference type="Proteomes" id="UP000601361"/>
    </source>
</evidence>
<name>A0ABQ1WI25_9BACT</name>
<feature type="domain" description="Protein FecR C-terminal" evidence="3">
    <location>
        <begin position="268"/>
        <end position="335"/>
    </location>
</feature>
<feature type="domain" description="FecR protein" evidence="2">
    <location>
        <begin position="124"/>
        <end position="213"/>
    </location>
</feature>
<dbReference type="Pfam" id="PF04773">
    <property type="entry name" value="FecR"/>
    <property type="match status" value="1"/>
</dbReference>
<proteinExistence type="predicted"/>
<keyword evidence="1" id="KW-0812">Transmembrane</keyword>
<dbReference type="InterPro" id="IPR006860">
    <property type="entry name" value="FecR"/>
</dbReference>
<sequence length="346" mass="38185">MTEPEFHLLLQRYLDGQCTPAEQALVEQWYNRLEEADGVALLPTQNQEAVEDAIWRRLPHLRQAPAAAPRVRQHPATQPAWVWWAAALLVFALGLGVLFTYVQAPVGPLGGVAQQSWTRHRNTTRQVQELQLPDGSRVTLHPGSQLQYATSLAGPKREVYLEGEAFFKVSKNPERPFLVFTKQVVTTVLGTSFRVTDYAHGLKASVAVSEGKVSVQARKNAELDATPARPAATGLVLLPNQQAVYSLATRQLRKKLVEKPVVLSPQTLEFDARPVTEVLTALEKAYGVTIVYDKQKLAGCTVSIAFYDEPLLEKVSLLCQSLGAYYSLSDAQIIIHSSGCQLHPAQ</sequence>
<dbReference type="PIRSF" id="PIRSF018266">
    <property type="entry name" value="FecR"/>
    <property type="match status" value="1"/>
</dbReference>
<accession>A0ABQ1WI25</accession>
<evidence type="ECO:0000259" key="3">
    <source>
        <dbReference type="Pfam" id="PF16344"/>
    </source>
</evidence>
<evidence type="ECO:0000256" key="1">
    <source>
        <dbReference type="SAM" id="Phobius"/>
    </source>
</evidence>
<protein>
    <recommendedName>
        <fullName evidence="6">FecR protein domain-containing protein</fullName>
    </recommendedName>
</protein>
<keyword evidence="1" id="KW-1133">Transmembrane helix</keyword>